<keyword evidence="4" id="KW-1185">Reference proteome</keyword>
<dbReference type="Proteomes" id="UP000242515">
    <property type="component" value="Unassembled WGS sequence"/>
</dbReference>
<dbReference type="Pfam" id="PF07179">
    <property type="entry name" value="SseB"/>
    <property type="match status" value="1"/>
</dbReference>
<organism evidence="3 4">
    <name type="scientific">Rosenbergiella nectarea</name>
    <dbReference type="NCBI Taxonomy" id="988801"/>
    <lineage>
        <taxon>Bacteria</taxon>
        <taxon>Pseudomonadati</taxon>
        <taxon>Pseudomonadota</taxon>
        <taxon>Gammaproteobacteria</taxon>
        <taxon>Enterobacterales</taxon>
        <taxon>Erwiniaceae</taxon>
        <taxon>Rosenbergiella</taxon>
    </lineage>
</organism>
<dbReference type="InterPro" id="IPR027945">
    <property type="entry name" value="SseB_C"/>
</dbReference>
<dbReference type="STRING" id="988801.SAMN05216522_107135"/>
<reference evidence="4" key="1">
    <citation type="submission" date="2016-10" db="EMBL/GenBank/DDBJ databases">
        <authorList>
            <person name="Varghese N."/>
            <person name="Submissions S."/>
        </authorList>
    </citation>
    <scope>NUCLEOTIDE SEQUENCE [LARGE SCALE GENOMIC DNA]</scope>
    <source>
        <strain evidence="4">8N4</strain>
    </source>
</reference>
<evidence type="ECO:0000313" key="3">
    <source>
        <dbReference type="EMBL" id="SEQ85125.1"/>
    </source>
</evidence>
<accession>A0A1H9JEY3</accession>
<dbReference type="EMBL" id="FOGC01000007">
    <property type="protein sequence ID" value="SEQ85125.1"/>
    <property type="molecule type" value="Genomic_DNA"/>
</dbReference>
<dbReference type="NCBIfam" id="NF008624">
    <property type="entry name" value="PRK11611.1"/>
    <property type="match status" value="1"/>
</dbReference>
<evidence type="ECO:0000259" key="2">
    <source>
        <dbReference type="Pfam" id="PF14581"/>
    </source>
</evidence>
<proteinExistence type="predicted"/>
<feature type="domain" description="SseB protein C-terminal" evidence="2">
    <location>
        <begin position="132"/>
        <end position="239"/>
    </location>
</feature>
<dbReference type="RefSeq" id="WP_092676304.1">
    <property type="nucleotide sequence ID" value="NZ_FOGC01000007.1"/>
</dbReference>
<protein>
    <submittedName>
        <fullName evidence="3">SseB protein N-terminal domain-containing protein</fullName>
    </submittedName>
</protein>
<dbReference type="InterPro" id="IPR009839">
    <property type="entry name" value="SseB_N"/>
</dbReference>
<dbReference type="AlphaFoldDB" id="A0A1H9JEY3"/>
<evidence type="ECO:0000259" key="1">
    <source>
        <dbReference type="Pfam" id="PF07179"/>
    </source>
</evidence>
<name>A0A1H9JEY3_9GAMM</name>
<evidence type="ECO:0000313" key="4">
    <source>
        <dbReference type="Proteomes" id="UP000242515"/>
    </source>
</evidence>
<gene>
    <name evidence="3" type="ORF">SAMN05216522_107135</name>
</gene>
<dbReference type="OrthoDB" id="5622177at2"/>
<sequence>MSVELEKLLEQAATEPAYRPAFFQALLDADVWVLGRSVEQQLTAESGVELTHWEKADGESVIPFFTSEQVLNEVCESGEPWVKLPVKTLFELTRGENLFLNPKRSAGKEFSASEIAALLDNRGDVLSEQRVIEGGETLLVSAIDEPPAQLVSSLTTLFAGLKTVRRAFLAEIREGQGLPANLLVGIEADEEIDEIIQQAGQVAVDTLPDDALIDLCEVTEQPSGISHFFTAHITPFYERRWGSFLRDFKGSQRII</sequence>
<dbReference type="Pfam" id="PF14581">
    <property type="entry name" value="SseB_C"/>
    <property type="match status" value="1"/>
</dbReference>
<feature type="domain" description="SseB protein N-terminal" evidence="1">
    <location>
        <begin position="5"/>
        <end position="117"/>
    </location>
</feature>